<dbReference type="EMBL" id="JAEUXJ010000003">
    <property type="protein sequence ID" value="MBL6455710.1"/>
    <property type="molecule type" value="Genomic_DNA"/>
</dbReference>
<evidence type="ECO:0008006" key="4">
    <source>
        <dbReference type="Google" id="ProtNLM"/>
    </source>
</evidence>
<protein>
    <recommendedName>
        <fullName evidence="4">Lipoprotein</fullName>
    </recommendedName>
</protein>
<feature type="signal peptide" evidence="1">
    <location>
        <begin position="1"/>
        <end position="19"/>
    </location>
</feature>
<proteinExistence type="predicted"/>
<evidence type="ECO:0000313" key="2">
    <source>
        <dbReference type="EMBL" id="MBL6455710.1"/>
    </source>
</evidence>
<organism evidence="2 3">
    <name type="scientific">Belnapia mucosa</name>
    <dbReference type="NCBI Taxonomy" id="2804532"/>
    <lineage>
        <taxon>Bacteria</taxon>
        <taxon>Pseudomonadati</taxon>
        <taxon>Pseudomonadota</taxon>
        <taxon>Alphaproteobacteria</taxon>
        <taxon>Acetobacterales</taxon>
        <taxon>Roseomonadaceae</taxon>
        <taxon>Belnapia</taxon>
    </lineage>
</organism>
<comment type="caution">
    <text evidence="2">The sequence shown here is derived from an EMBL/GenBank/DDBJ whole genome shotgun (WGS) entry which is preliminary data.</text>
</comment>
<name>A0ABS1V1Y3_9PROT</name>
<accession>A0ABS1V1Y3</accession>
<feature type="chain" id="PRO_5045087873" description="Lipoprotein" evidence="1">
    <location>
        <begin position="20"/>
        <end position="181"/>
    </location>
</feature>
<dbReference type="RefSeq" id="WP_202825438.1">
    <property type="nucleotide sequence ID" value="NZ_JAEUXJ010000003.1"/>
</dbReference>
<keyword evidence="1" id="KW-0732">Signal</keyword>
<sequence length="181" mass="19525">MRKRVVLPAVLLAALTVQGCGGGGFATRLPTACPSPGILAEGADLTRYRPGGPQDLTTLEFDARLRGLNGGCAAGRGDRSIEMTLTAAFDVERGAAAEGRSVDLPWFVAVIDRRDETILQRQAFVERATFGRNETRANLQSEPVQLSLPVSESRSAGDYRILVSFQLTEADLALNRRRGPR</sequence>
<evidence type="ECO:0000313" key="3">
    <source>
        <dbReference type="Proteomes" id="UP000606490"/>
    </source>
</evidence>
<dbReference type="PROSITE" id="PS51257">
    <property type="entry name" value="PROKAR_LIPOPROTEIN"/>
    <property type="match status" value="1"/>
</dbReference>
<gene>
    <name evidence="2" type="ORF">JMJ55_10270</name>
</gene>
<dbReference type="Proteomes" id="UP000606490">
    <property type="component" value="Unassembled WGS sequence"/>
</dbReference>
<evidence type="ECO:0000256" key="1">
    <source>
        <dbReference type="SAM" id="SignalP"/>
    </source>
</evidence>
<keyword evidence="3" id="KW-1185">Reference proteome</keyword>
<reference evidence="2 3" key="1">
    <citation type="submission" date="2021-01" db="EMBL/GenBank/DDBJ databases">
        <title>Belnapia mucosa sp. nov. and Belnapia arida sp. nov., isolated from the Tabernas Desert (Almeria, Spain).</title>
        <authorList>
            <person name="Molina-Menor E."/>
            <person name="Vidal-Verdu A."/>
            <person name="Calonge A."/>
            <person name="Satari L."/>
            <person name="Pereto Magraner J."/>
            <person name="Porcar Miralles M."/>
        </authorList>
    </citation>
    <scope>NUCLEOTIDE SEQUENCE [LARGE SCALE GENOMIC DNA]</scope>
    <source>
        <strain evidence="2 3">T6</strain>
    </source>
</reference>